<dbReference type="VEuPathDB" id="ToxoDB:TGVAND_265255"/>
<proteinExistence type="predicted"/>
<accession>A0A086PM67</accession>
<protein>
    <submittedName>
        <fullName evidence="1">Uncharacterized protein</fullName>
    </submittedName>
</protein>
<gene>
    <name evidence="1" type="ORF">TGVAND_265255</name>
</gene>
<comment type="caution">
    <text evidence="1">The sequence shown here is derived from an EMBL/GenBank/DDBJ whole genome shotgun (WGS) entry which is preliminary data.</text>
</comment>
<dbReference type="Proteomes" id="UP000028840">
    <property type="component" value="Unassembled WGS sequence"/>
</dbReference>
<dbReference type="AlphaFoldDB" id="A0A086PM67"/>
<evidence type="ECO:0000313" key="1">
    <source>
        <dbReference type="EMBL" id="KFH01449.1"/>
    </source>
</evidence>
<sequence length="78" mass="8913">MEGWPVTGSTLYWERKKRKSSGLPAISPALPFPQRTQRKDRMILGIRRNLEHAEHEVSTEKLSSPRFDHSLNISVVAS</sequence>
<reference evidence="1 2" key="1">
    <citation type="submission" date="2014-08" db="EMBL/GenBank/DDBJ databases">
        <authorList>
            <person name="Sibley D."/>
            <person name="Venepally P."/>
            <person name="Karamycheva S."/>
            <person name="Hadjithomas M."/>
            <person name="Khan A."/>
            <person name="Brunk B."/>
            <person name="Roos D."/>
            <person name="Caler E."/>
            <person name="Lorenzi H."/>
        </authorList>
    </citation>
    <scope>NUCLEOTIDE SEQUENCE [LARGE SCALE GENOMIC DNA]</scope>
    <source>
        <strain evidence="1 2">VAND</strain>
    </source>
</reference>
<dbReference type="EMBL" id="AEYJ02001512">
    <property type="protein sequence ID" value="KFH01449.1"/>
    <property type="molecule type" value="Genomic_DNA"/>
</dbReference>
<evidence type="ECO:0000313" key="2">
    <source>
        <dbReference type="Proteomes" id="UP000028840"/>
    </source>
</evidence>
<organism evidence="1 2">
    <name type="scientific">Toxoplasma gondii VAND</name>
    <dbReference type="NCBI Taxonomy" id="933077"/>
    <lineage>
        <taxon>Eukaryota</taxon>
        <taxon>Sar</taxon>
        <taxon>Alveolata</taxon>
        <taxon>Apicomplexa</taxon>
        <taxon>Conoidasida</taxon>
        <taxon>Coccidia</taxon>
        <taxon>Eucoccidiorida</taxon>
        <taxon>Eimeriorina</taxon>
        <taxon>Sarcocystidae</taxon>
        <taxon>Toxoplasma</taxon>
    </lineage>
</organism>
<name>A0A086PM67_TOXGO</name>
<reference evidence="1 2" key="2">
    <citation type="journal article" date="2015" name="Eukaryot. Cell">
        <title>Genetic mapping reveals that sinefungin resistance in Toxoplasma gondii is controlled by a putative amino acid transporter locus that can be used as a negative selectable marker.</title>
        <authorList>
            <person name="Behnke M.S."/>
            <person name="Khan A."/>
            <person name="Sibley L.D."/>
        </authorList>
    </citation>
    <scope>NUCLEOTIDE SEQUENCE [LARGE SCALE GENOMIC DNA]</scope>
    <source>
        <strain evidence="1 2">VAND</strain>
    </source>
</reference>